<dbReference type="GO" id="GO:0009306">
    <property type="term" value="P:protein secretion"/>
    <property type="evidence" value="ECO:0007669"/>
    <property type="project" value="InterPro"/>
</dbReference>
<dbReference type="InterPro" id="IPR006135">
    <property type="entry name" value="T3SS_substrate_exporter"/>
</dbReference>
<name>A0AA45WKH7_9AQUI</name>
<feature type="region of interest" description="Disordered" evidence="14">
    <location>
        <begin position="1"/>
        <end position="23"/>
    </location>
</feature>
<proteinExistence type="inferred from homology"/>
<keyword evidence="16" id="KW-1185">Reference proteome</keyword>
<keyword evidence="6 13" id="KW-0812">Transmembrane</keyword>
<evidence type="ECO:0000256" key="4">
    <source>
        <dbReference type="ARBA" id="ARBA00022448"/>
    </source>
</evidence>
<evidence type="ECO:0000313" key="16">
    <source>
        <dbReference type="Proteomes" id="UP001157947"/>
    </source>
</evidence>
<comment type="subcellular location">
    <subcellularLocation>
        <location evidence="1">Cell membrane</location>
        <topology evidence="1">Multi-pass membrane protein</topology>
    </subcellularLocation>
</comment>
<keyword evidence="7 13" id="KW-1005">Bacterial flagellum biogenesis</keyword>
<dbReference type="InterPro" id="IPR006136">
    <property type="entry name" value="FlhB"/>
</dbReference>
<evidence type="ECO:0000256" key="8">
    <source>
        <dbReference type="ARBA" id="ARBA00022927"/>
    </source>
</evidence>
<evidence type="ECO:0000256" key="7">
    <source>
        <dbReference type="ARBA" id="ARBA00022795"/>
    </source>
</evidence>
<gene>
    <name evidence="13" type="primary">flhB</name>
    <name evidence="15" type="ORF">SAMN06264868_10524</name>
</gene>
<dbReference type="GO" id="GO:0044780">
    <property type="term" value="P:bacterial-type flagellum assembly"/>
    <property type="evidence" value="ECO:0007669"/>
    <property type="project" value="InterPro"/>
</dbReference>
<evidence type="ECO:0000256" key="10">
    <source>
        <dbReference type="ARBA" id="ARBA00023136"/>
    </source>
</evidence>
<evidence type="ECO:0000256" key="12">
    <source>
        <dbReference type="ARBA" id="ARBA00025078"/>
    </source>
</evidence>
<keyword evidence="5 13" id="KW-1003">Cell membrane</keyword>
<reference evidence="15" key="1">
    <citation type="submission" date="2017-05" db="EMBL/GenBank/DDBJ databases">
        <authorList>
            <person name="Varghese N."/>
            <person name="Submissions S."/>
        </authorList>
    </citation>
    <scope>NUCLEOTIDE SEQUENCE</scope>
    <source>
        <strain evidence="15">DSM 18763</strain>
    </source>
</reference>
<comment type="caution">
    <text evidence="15">The sequence shown here is derived from an EMBL/GenBank/DDBJ whole genome shotgun (WGS) entry which is preliminary data.</text>
</comment>
<protein>
    <recommendedName>
        <fullName evidence="3 13">Flagellar biosynthetic protein FlhB</fullName>
    </recommendedName>
</protein>
<feature type="transmembrane region" description="Helical" evidence="13">
    <location>
        <begin position="146"/>
        <end position="164"/>
    </location>
</feature>
<feature type="compositionally biased region" description="Basic and acidic residues" evidence="14">
    <location>
        <begin position="1"/>
        <end position="12"/>
    </location>
</feature>
<feature type="transmembrane region" description="Helical" evidence="13">
    <location>
        <begin position="88"/>
        <end position="113"/>
    </location>
</feature>
<evidence type="ECO:0000256" key="9">
    <source>
        <dbReference type="ARBA" id="ARBA00022989"/>
    </source>
</evidence>
<evidence type="ECO:0000256" key="14">
    <source>
        <dbReference type="SAM" id="MobiDB-lite"/>
    </source>
</evidence>
<dbReference type="Proteomes" id="UP001157947">
    <property type="component" value="Unassembled WGS sequence"/>
</dbReference>
<keyword evidence="8 13" id="KW-0653">Protein transport</keyword>
<organism evidence="15 16">
    <name type="scientific">Venenivibrio stagnispumantis</name>
    <dbReference type="NCBI Taxonomy" id="407998"/>
    <lineage>
        <taxon>Bacteria</taxon>
        <taxon>Pseudomonadati</taxon>
        <taxon>Aquificota</taxon>
        <taxon>Aquificia</taxon>
        <taxon>Aquificales</taxon>
        <taxon>Hydrogenothermaceae</taxon>
        <taxon>Venenivibrio</taxon>
    </lineage>
</organism>
<dbReference type="GO" id="GO:0005886">
    <property type="term" value="C:plasma membrane"/>
    <property type="evidence" value="ECO:0007669"/>
    <property type="project" value="UniProtKB-SubCell"/>
</dbReference>
<evidence type="ECO:0000256" key="13">
    <source>
        <dbReference type="RuleBase" id="RU364091"/>
    </source>
</evidence>
<evidence type="ECO:0000313" key="15">
    <source>
        <dbReference type="EMBL" id="SMP07325.1"/>
    </source>
</evidence>
<keyword evidence="15" id="KW-0282">Flagellum</keyword>
<dbReference type="InterPro" id="IPR029025">
    <property type="entry name" value="T3SS_substrate_exporter_C"/>
</dbReference>
<keyword evidence="11 13" id="KW-1006">Bacterial flagellum protein export</keyword>
<dbReference type="PANTHER" id="PTHR30531">
    <property type="entry name" value="FLAGELLAR BIOSYNTHETIC PROTEIN FLHB"/>
    <property type="match status" value="1"/>
</dbReference>
<dbReference type="NCBIfam" id="TIGR00328">
    <property type="entry name" value="flhB"/>
    <property type="match status" value="1"/>
</dbReference>
<dbReference type="EMBL" id="FXTX01000005">
    <property type="protein sequence ID" value="SMP07325.1"/>
    <property type="molecule type" value="Genomic_DNA"/>
</dbReference>
<evidence type="ECO:0000256" key="6">
    <source>
        <dbReference type="ARBA" id="ARBA00022692"/>
    </source>
</evidence>
<feature type="transmembrane region" description="Helical" evidence="13">
    <location>
        <begin position="184"/>
        <end position="207"/>
    </location>
</feature>
<evidence type="ECO:0000256" key="3">
    <source>
        <dbReference type="ARBA" id="ARBA00021622"/>
    </source>
</evidence>
<keyword evidence="4 13" id="KW-0813">Transport</keyword>
<evidence type="ECO:0000256" key="5">
    <source>
        <dbReference type="ARBA" id="ARBA00022475"/>
    </source>
</evidence>
<keyword evidence="9 13" id="KW-1133">Transmembrane helix</keyword>
<feature type="transmembrane region" description="Helical" evidence="13">
    <location>
        <begin position="31"/>
        <end position="50"/>
    </location>
</feature>
<dbReference type="FunFam" id="3.40.1690.10:FF:000001">
    <property type="entry name" value="Flagellar biosynthetic protein FlhB"/>
    <property type="match status" value="1"/>
</dbReference>
<dbReference type="Pfam" id="PF01312">
    <property type="entry name" value="Bac_export_2"/>
    <property type="match status" value="1"/>
</dbReference>
<keyword evidence="15" id="KW-0969">Cilium</keyword>
<accession>A0AA45WKH7</accession>
<dbReference type="PANTHER" id="PTHR30531:SF12">
    <property type="entry name" value="FLAGELLAR BIOSYNTHETIC PROTEIN FLHB"/>
    <property type="match status" value="1"/>
</dbReference>
<keyword evidence="10 13" id="KW-0472">Membrane</keyword>
<keyword evidence="15" id="KW-0966">Cell projection</keyword>
<dbReference type="RefSeq" id="WP_265134027.1">
    <property type="nucleotide sequence ID" value="NZ_FXTX01000005.1"/>
</dbReference>
<dbReference type="Gene3D" id="6.10.250.2080">
    <property type="match status" value="1"/>
</dbReference>
<sequence length="351" mass="40315">MAKDPSKTEKATPRRRQKAREEGQVARSQDIPIATTLFILFIAFLFYLPFAYKYIIGYLKYSFANSFVISTEMFSNFLLFSLKVMAILLAPILIVLFLTGIISNVAQFGFLFTTKPLTPKFDRFNIISGLKRIFSLHTAFETVRNLLKLSVAFVISYFLINFLLEGIFRTGFIPVEGQMLLMIKYILIIIFTFAIFSIPIAIIDFAYRKWEYEESIKMTKQEVKEEIKSYEGNPIIKSAIKRKQRELALRRMMADVAKADVVITNPEHFAVALKYERGKDEAPKVVGKGIDNIAQKIKEVAKENNIPIIEDPPLARGLYESAEIGDYIPEKFYKAIAKIFAMLYKKKNIKV</sequence>
<evidence type="ECO:0000256" key="2">
    <source>
        <dbReference type="ARBA" id="ARBA00010690"/>
    </source>
</evidence>
<evidence type="ECO:0000256" key="1">
    <source>
        <dbReference type="ARBA" id="ARBA00004651"/>
    </source>
</evidence>
<dbReference type="AlphaFoldDB" id="A0AA45WKH7"/>
<dbReference type="PRINTS" id="PR00950">
    <property type="entry name" value="TYPE3IMSPROT"/>
</dbReference>
<dbReference type="SUPFAM" id="SSF160544">
    <property type="entry name" value="EscU C-terminal domain-like"/>
    <property type="match status" value="1"/>
</dbReference>
<comment type="function">
    <text evidence="12 13">Required for formation of the rod structure in the basal body of the flagellar apparatus. Together with FliI and FliH, may constitute the export apparatus of flagellin.</text>
</comment>
<evidence type="ECO:0000256" key="11">
    <source>
        <dbReference type="ARBA" id="ARBA00023225"/>
    </source>
</evidence>
<comment type="similarity">
    <text evidence="2 13">Belongs to the type III secretion exporter family.</text>
</comment>
<dbReference type="Gene3D" id="3.40.1690.10">
    <property type="entry name" value="secretion proteins EscU"/>
    <property type="match status" value="1"/>
</dbReference>